<dbReference type="PANTHER" id="PTHR42852">
    <property type="entry name" value="THIOL:DISULFIDE INTERCHANGE PROTEIN DSBE"/>
    <property type="match status" value="1"/>
</dbReference>
<dbReference type="RefSeq" id="WP_177176805.1">
    <property type="nucleotide sequence ID" value="NZ_FOFG01000006.1"/>
</dbReference>
<organism evidence="2 3">
    <name type="scientific">Faunimonas pinastri</name>
    <dbReference type="NCBI Taxonomy" id="1855383"/>
    <lineage>
        <taxon>Bacteria</taxon>
        <taxon>Pseudomonadati</taxon>
        <taxon>Pseudomonadota</taxon>
        <taxon>Alphaproteobacteria</taxon>
        <taxon>Hyphomicrobiales</taxon>
        <taxon>Afifellaceae</taxon>
        <taxon>Faunimonas</taxon>
    </lineage>
</organism>
<dbReference type="InterPro" id="IPR036249">
    <property type="entry name" value="Thioredoxin-like_sf"/>
</dbReference>
<dbReference type="Pfam" id="PF08534">
    <property type="entry name" value="Redoxin"/>
    <property type="match status" value="1"/>
</dbReference>
<evidence type="ECO:0000259" key="1">
    <source>
        <dbReference type="PROSITE" id="PS51352"/>
    </source>
</evidence>
<dbReference type="InterPro" id="IPR013766">
    <property type="entry name" value="Thioredoxin_domain"/>
</dbReference>
<reference evidence="2 3" key="1">
    <citation type="submission" date="2016-10" db="EMBL/GenBank/DDBJ databases">
        <authorList>
            <person name="de Groot N.N."/>
        </authorList>
    </citation>
    <scope>NUCLEOTIDE SEQUENCE [LARGE SCALE GENOMIC DNA]</scope>
    <source>
        <strain evidence="2 3">A52C2</strain>
    </source>
</reference>
<dbReference type="STRING" id="1855383.SAMN05216548_106144"/>
<evidence type="ECO:0000313" key="2">
    <source>
        <dbReference type="EMBL" id="SEQ65197.1"/>
    </source>
</evidence>
<dbReference type="InterPro" id="IPR013740">
    <property type="entry name" value="Redoxin"/>
</dbReference>
<gene>
    <name evidence="2" type="ORF">SAMN05216548_106144</name>
</gene>
<sequence length="204" mass="21320">MGIAAIVVIAAVGVYGIIGGKGNGDALCRPAVERAKTLAPLSTGELAAFQPATRAIDLGHLTFTGDDGKTKKVSDFAGKVALVNLWASWCMPCREEMPALDRLAGARAGQDFAVVPVSIDTGGPDKPRGFLHTVHTQNLPLYVDPSMKIFEDMKKQSLALGLPVTVLLDRTGCLLGHINGPAEWDSPDAAHLIQAALDAPAGKS</sequence>
<dbReference type="CDD" id="cd02966">
    <property type="entry name" value="TlpA_like_family"/>
    <property type="match status" value="1"/>
</dbReference>
<feature type="domain" description="Thioredoxin" evidence="1">
    <location>
        <begin position="49"/>
        <end position="202"/>
    </location>
</feature>
<keyword evidence="3" id="KW-1185">Reference proteome</keyword>
<keyword evidence="2" id="KW-0413">Isomerase</keyword>
<dbReference type="SUPFAM" id="SSF52833">
    <property type="entry name" value="Thioredoxin-like"/>
    <property type="match status" value="1"/>
</dbReference>
<dbReference type="EMBL" id="FOFG01000006">
    <property type="protein sequence ID" value="SEQ65197.1"/>
    <property type="molecule type" value="Genomic_DNA"/>
</dbReference>
<dbReference type="GO" id="GO:0016853">
    <property type="term" value="F:isomerase activity"/>
    <property type="evidence" value="ECO:0007669"/>
    <property type="project" value="UniProtKB-KW"/>
</dbReference>
<dbReference type="Gene3D" id="3.40.30.10">
    <property type="entry name" value="Glutaredoxin"/>
    <property type="match status" value="1"/>
</dbReference>
<accession>A0A1H9HSC3</accession>
<evidence type="ECO:0000313" key="3">
    <source>
        <dbReference type="Proteomes" id="UP000199647"/>
    </source>
</evidence>
<dbReference type="PROSITE" id="PS51352">
    <property type="entry name" value="THIOREDOXIN_2"/>
    <property type="match status" value="1"/>
</dbReference>
<dbReference type="GO" id="GO:0016491">
    <property type="term" value="F:oxidoreductase activity"/>
    <property type="evidence" value="ECO:0007669"/>
    <property type="project" value="InterPro"/>
</dbReference>
<protein>
    <submittedName>
        <fullName evidence="2">Thiol-disulfide isomerase or thioredoxin</fullName>
    </submittedName>
</protein>
<proteinExistence type="predicted"/>
<dbReference type="PANTHER" id="PTHR42852:SF13">
    <property type="entry name" value="PROTEIN DIPZ"/>
    <property type="match status" value="1"/>
</dbReference>
<name>A0A1H9HSC3_9HYPH</name>
<dbReference type="InterPro" id="IPR050553">
    <property type="entry name" value="Thioredoxin_ResA/DsbE_sf"/>
</dbReference>
<dbReference type="Proteomes" id="UP000199647">
    <property type="component" value="Unassembled WGS sequence"/>
</dbReference>
<dbReference type="AlphaFoldDB" id="A0A1H9HSC3"/>
<dbReference type="NCBIfam" id="NF047696">
    <property type="entry name" value="ThlDiSintTplARhiz"/>
    <property type="match status" value="1"/>
</dbReference>